<dbReference type="Gene3D" id="3.40.50.300">
    <property type="entry name" value="P-loop containing nucleotide triphosphate hydrolases"/>
    <property type="match status" value="1"/>
</dbReference>
<dbReference type="InterPro" id="IPR058525">
    <property type="entry name" value="DUF8212"/>
</dbReference>
<dbReference type="InterPro" id="IPR001806">
    <property type="entry name" value="Small_GTPase"/>
</dbReference>
<dbReference type="SMART" id="SM00174">
    <property type="entry name" value="RHO"/>
    <property type="match status" value="1"/>
</dbReference>
<dbReference type="EMBL" id="MNAD01001723">
    <property type="protein sequence ID" value="OJT01785.1"/>
    <property type="molecule type" value="Genomic_DNA"/>
</dbReference>
<dbReference type="Proteomes" id="UP000184267">
    <property type="component" value="Unassembled WGS sequence"/>
</dbReference>
<reference evidence="4 5" key="1">
    <citation type="submission" date="2016-10" db="EMBL/GenBank/DDBJ databases">
        <title>Genome sequence of the basidiomycete white-rot fungus Trametes pubescens.</title>
        <authorList>
            <person name="Makela M.R."/>
            <person name="Granchi Z."/>
            <person name="Peng M."/>
            <person name="De Vries R.P."/>
            <person name="Grigoriev I."/>
            <person name="Riley R."/>
            <person name="Hilden K."/>
        </authorList>
    </citation>
    <scope>NUCLEOTIDE SEQUENCE [LARGE SCALE GENOMIC DNA]</scope>
    <source>
        <strain evidence="4 5">FBCC735</strain>
    </source>
</reference>
<protein>
    <submittedName>
        <fullName evidence="4">24 kDa Ras-like protein</fullName>
    </submittedName>
</protein>
<dbReference type="Pfam" id="PF00071">
    <property type="entry name" value="Ras"/>
    <property type="match status" value="1"/>
</dbReference>
<dbReference type="PROSITE" id="PS51419">
    <property type="entry name" value="RAB"/>
    <property type="match status" value="1"/>
</dbReference>
<feature type="region of interest" description="Disordered" evidence="1">
    <location>
        <begin position="102"/>
        <end position="128"/>
    </location>
</feature>
<dbReference type="InterPro" id="IPR027417">
    <property type="entry name" value="P-loop_NTPase"/>
</dbReference>
<dbReference type="SUPFAM" id="SSF52540">
    <property type="entry name" value="P-loop containing nucleoside triphosphate hydrolases"/>
    <property type="match status" value="1"/>
</dbReference>
<dbReference type="PRINTS" id="PR00449">
    <property type="entry name" value="RASTRNSFRMNG"/>
</dbReference>
<dbReference type="PANTHER" id="PTHR10622:SF10">
    <property type="entry name" value="HET DOMAIN-CONTAINING PROTEIN"/>
    <property type="match status" value="1"/>
</dbReference>
<dbReference type="PROSITE" id="PS51421">
    <property type="entry name" value="RAS"/>
    <property type="match status" value="1"/>
</dbReference>
<dbReference type="STRING" id="154538.A0A1M2V2H2"/>
<evidence type="ECO:0000259" key="2">
    <source>
        <dbReference type="Pfam" id="PF06985"/>
    </source>
</evidence>
<dbReference type="GO" id="GO:0005525">
    <property type="term" value="F:GTP binding"/>
    <property type="evidence" value="ECO:0007669"/>
    <property type="project" value="InterPro"/>
</dbReference>
<dbReference type="PANTHER" id="PTHR10622">
    <property type="entry name" value="HET DOMAIN-CONTAINING PROTEIN"/>
    <property type="match status" value="1"/>
</dbReference>
<dbReference type="GO" id="GO:0003924">
    <property type="term" value="F:GTPase activity"/>
    <property type="evidence" value="ECO:0007669"/>
    <property type="project" value="InterPro"/>
</dbReference>
<name>A0A1M2V2H2_TRAPU</name>
<feature type="region of interest" description="Disordered" evidence="1">
    <location>
        <begin position="814"/>
        <end position="833"/>
    </location>
</feature>
<dbReference type="AlphaFoldDB" id="A0A1M2V2H2"/>
<evidence type="ECO:0000313" key="5">
    <source>
        <dbReference type="Proteomes" id="UP000184267"/>
    </source>
</evidence>
<evidence type="ECO:0000313" key="4">
    <source>
        <dbReference type="EMBL" id="OJT01785.1"/>
    </source>
</evidence>
<keyword evidence="5" id="KW-1185">Reference proteome</keyword>
<dbReference type="Pfam" id="PF06985">
    <property type="entry name" value="HET"/>
    <property type="match status" value="1"/>
</dbReference>
<dbReference type="SMART" id="SM00173">
    <property type="entry name" value="RAS"/>
    <property type="match status" value="1"/>
</dbReference>
<accession>A0A1M2V2H2</accession>
<dbReference type="NCBIfam" id="TIGR00231">
    <property type="entry name" value="small_GTP"/>
    <property type="match status" value="1"/>
</dbReference>
<proteinExistence type="predicted"/>
<comment type="caution">
    <text evidence="4">The sequence shown here is derived from an EMBL/GenBank/DDBJ whole genome shotgun (WGS) entry which is preliminary data.</text>
</comment>
<dbReference type="InterPro" id="IPR005225">
    <property type="entry name" value="Small_GTP-bd"/>
</dbReference>
<evidence type="ECO:0000256" key="1">
    <source>
        <dbReference type="SAM" id="MobiDB-lite"/>
    </source>
</evidence>
<feature type="compositionally biased region" description="Low complexity" evidence="1">
    <location>
        <begin position="817"/>
        <end position="826"/>
    </location>
</feature>
<evidence type="ECO:0000259" key="3">
    <source>
        <dbReference type="Pfam" id="PF26640"/>
    </source>
</evidence>
<dbReference type="OMA" id="PRICHSA"/>
<feature type="region of interest" description="Disordered" evidence="1">
    <location>
        <begin position="779"/>
        <end position="806"/>
    </location>
</feature>
<dbReference type="Pfam" id="PF26640">
    <property type="entry name" value="DUF8212"/>
    <property type="match status" value="1"/>
</dbReference>
<dbReference type="SMART" id="SM00175">
    <property type="entry name" value="RAB"/>
    <property type="match status" value="1"/>
</dbReference>
<sequence>MREQYMRTGEGFLLVYSITSRNSFEEISTFHQQILRVKDQDSFPVIVVANKCDLEYERQVGMNEGRDLAKHFGCKFIETSAKNRINVDEAFSQLVREIRKYNKEQQTGRPGVQQPGAPSAPGVYGNEKGHPDDGAGGCCGCVVAPPWAKKAGYAILSHVWALDNSKEQTFADIERLQSEGVTSYDDPRVSAKIRSCVETAKEQGFGWVWDDTCCIDKRSSAELGEAINSMFRWYAEAAVCFAYLEDVEDDCVVQETNSAFRRSVWFTRGWTLQELLAPQLVLFFSRGWKCLGTKVGLARLVCDITGIDVEVLTMRRALKHVSVARRMLWAANRKTSRIEDRAYSLLGIFDVSMSTIYGEGSYAFRRLQVKIMGRNSDHTLFAWGDAWRHSDTGGSAPATPIRGRGAGRGAPGRLRKIVTEPLPVTSKNAVPLFTPPPVDDDKGLFARSPSDFRHIMTAISVDEVIEQISECVNVVIPQAAPVYEHAITSSGVRCRFIVVPGIPFSLALLLCKNQAGECVALPIWPQPGTSYPERFLVGISFASETFRLIPVCCSTIDALRGLGWIPNRMDLQTSATLPRGGPSGSNRHTPTGTVKLVYIANNHPSFMPRSMVRRKNEPRKLCIPAWLVSHLALYGLELQDSPAFDEAVTAPSKLHVVHHTKSTGTAPQTAFILHFSLCEGKLAALVEFPRLDGPHGPVSYAAVCAQGVPVRDPSSDHCPRPNPLGPHQHLSAWEHGSKTFVCGDREVRLTATPTPPAFDSYTLEISLEGSYYDTLRAKRRASSLSRPERPPLPIENKARASELDLPAQVLNTRKSKLASSWPSSSSQRQEDFPRGFSGILSRFASPQPVRPALPFAGLSNGLYGRSEDGKSR</sequence>
<gene>
    <name evidence="4" type="ORF">TRAPUB_7841</name>
</gene>
<dbReference type="InterPro" id="IPR010730">
    <property type="entry name" value="HET"/>
</dbReference>
<feature type="region of interest" description="Disordered" evidence="1">
    <location>
        <begin position="848"/>
        <end position="872"/>
    </location>
</feature>
<feature type="domain" description="DUF8212" evidence="3">
    <location>
        <begin position="362"/>
        <end position="397"/>
    </location>
</feature>
<dbReference type="OrthoDB" id="2749026at2759"/>
<organism evidence="4 5">
    <name type="scientific">Trametes pubescens</name>
    <name type="common">White-rot fungus</name>
    <dbReference type="NCBI Taxonomy" id="154538"/>
    <lineage>
        <taxon>Eukaryota</taxon>
        <taxon>Fungi</taxon>
        <taxon>Dikarya</taxon>
        <taxon>Basidiomycota</taxon>
        <taxon>Agaricomycotina</taxon>
        <taxon>Agaricomycetes</taxon>
        <taxon>Polyporales</taxon>
        <taxon>Polyporaceae</taxon>
        <taxon>Trametes</taxon>
    </lineage>
</organism>
<feature type="domain" description="Heterokaryon incompatibility" evidence="2">
    <location>
        <begin position="153"/>
        <end position="250"/>
    </location>
</feature>